<evidence type="ECO:0000313" key="2">
    <source>
        <dbReference type="Proteomes" id="UP000232003"/>
    </source>
</evidence>
<dbReference type="KEGG" id="nfl:COO91_08110"/>
<proteinExistence type="predicted"/>
<organism evidence="1 2">
    <name type="scientific">Nostoc flagelliforme CCNUN1</name>
    <dbReference type="NCBI Taxonomy" id="2038116"/>
    <lineage>
        <taxon>Bacteria</taxon>
        <taxon>Bacillati</taxon>
        <taxon>Cyanobacteriota</taxon>
        <taxon>Cyanophyceae</taxon>
        <taxon>Nostocales</taxon>
        <taxon>Nostocaceae</taxon>
        <taxon>Nostoc</taxon>
    </lineage>
</organism>
<accession>A0A2K8T2T3</accession>
<dbReference type="EMBL" id="CP024785">
    <property type="protein sequence ID" value="AUB42012.1"/>
    <property type="molecule type" value="Genomic_DNA"/>
</dbReference>
<name>A0A2K8T2T3_9NOSO</name>
<reference evidence="1 2" key="1">
    <citation type="submission" date="2017-11" db="EMBL/GenBank/DDBJ databases">
        <title>Complete genome of a free-living desiccation-tolerant cyanobacterium and its photosynthetic adaptation to extreme terrestrial habitat.</title>
        <authorList>
            <person name="Shang J."/>
        </authorList>
    </citation>
    <scope>NUCLEOTIDE SEQUENCE [LARGE SCALE GENOMIC DNA]</scope>
    <source>
        <strain evidence="1 2">CCNUN1</strain>
    </source>
</reference>
<dbReference type="Proteomes" id="UP000232003">
    <property type="component" value="Chromosome"/>
</dbReference>
<dbReference type="AlphaFoldDB" id="A0A2K8T2T3"/>
<evidence type="ECO:0000313" key="1">
    <source>
        <dbReference type="EMBL" id="AUB42012.1"/>
    </source>
</evidence>
<keyword evidence="2" id="KW-1185">Reference proteome</keyword>
<protein>
    <submittedName>
        <fullName evidence="1">Uncharacterized protein</fullName>
    </submittedName>
</protein>
<sequence>MHSFPDHCDRLLIYMNNVVLAQRSLSYWRSLIFITPSR</sequence>
<gene>
    <name evidence="1" type="ORF">COO91_08110</name>
</gene>